<comment type="subcellular location">
    <subcellularLocation>
        <location evidence="1">Membrane</location>
        <topology evidence="1">Single-pass membrane protein</topology>
    </subcellularLocation>
</comment>
<evidence type="ECO:0000313" key="9">
    <source>
        <dbReference type="Proteomes" id="UP000187203"/>
    </source>
</evidence>
<protein>
    <recommendedName>
        <fullName evidence="7">Wall-associated receptor kinase galacturonan-binding domain-containing protein</fullName>
    </recommendedName>
</protein>
<proteinExistence type="predicted"/>
<accession>A0A1R3J5T1</accession>
<keyword evidence="9" id="KW-1185">Reference proteome</keyword>
<evidence type="ECO:0000259" key="7">
    <source>
        <dbReference type="Pfam" id="PF13947"/>
    </source>
</evidence>
<keyword evidence="5" id="KW-0472">Membrane</keyword>
<dbReference type="PANTHER" id="PTHR33491">
    <property type="entry name" value="OSJNBA0016N04.9 PROTEIN"/>
    <property type="match status" value="1"/>
</dbReference>
<keyword evidence="2" id="KW-0812">Transmembrane</keyword>
<keyword evidence="4" id="KW-1133">Transmembrane helix</keyword>
<evidence type="ECO:0000256" key="1">
    <source>
        <dbReference type="ARBA" id="ARBA00004167"/>
    </source>
</evidence>
<feature type="chain" id="PRO_5012842410" description="Wall-associated receptor kinase galacturonan-binding domain-containing protein" evidence="6">
    <location>
        <begin position="18"/>
        <end position="226"/>
    </location>
</feature>
<name>A0A1R3J5T1_9ROSI</name>
<reference evidence="9" key="1">
    <citation type="submission" date="2013-09" db="EMBL/GenBank/DDBJ databases">
        <title>Corchorus olitorius genome sequencing.</title>
        <authorList>
            <person name="Alam M."/>
            <person name="Haque M.S."/>
            <person name="Islam M.S."/>
            <person name="Emdad E.M."/>
            <person name="Islam M.M."/>
            <person name="Ahmed B."/>
            <person name="Halim A."/>
            <person name="Hossen Q.M.M."/>
            <person name="Hossain M.Z."/>
            <person name="Ahmed R."/>
            <person name="Khan M.M."/>
            <person name="Islam R."/>
            <person name="Rashid M.M."/>
            <person name="Khan S.A."/>
            <person name="Rahman M.S."/>
            <person name="Alam M."/>
            <person name="Yahiya A.S."/>
            <person name="Khan M.S."/>
            <person name="Azam M.S."/>
            <person name="Haque T."/>
            <person name="Lashkar M.Z.H."/>
            <person name="Akhand A.I."/>
            <person name="Morshed G."/>
            <person name="Roy S."/>
            <person name="Uddin K.S."/>
            <person name="Rabeya T."/>
            <person name="Hossain A.S."/>
            <person name="Chowdhury A."/>
            <person name="Snigdha A.R."/>
            <person name="Mortoza M.S."/>
            <person name="Matin S.A."/>
            <person name="Hoque S.M.E."/>
            <person name="Islam M.K."/>
            <person name="Roy D.K."/>
            <person name="Haider R."/>
            <person name="Moosa M.M."/>
            <person name="Elias S.M."/>
            <person name="Hasan A.M."/>
            <person name="Jahan S."/>
            <person name="Shafiuddin M."/>
            <person name="Mahmood N."/>
            <person name="Shommy N.S."/>
        </authorList>
    </citation>
    <scope>NUCLEOTIDE SEQUENCE [LARGE SCALE GENOMIC DNA]</scope>
    <source>
        <strain evidence="9">cv. O-4</strain>
    </source>
</reference>
<comment type="caution">
    <text evidence="8">The sequence shown here is derived from an EMBL/GenBank/DDBJ whole genome shotgun (WGS) entry which is preliminary data.</text>
</comment>
<feature type="domain" description="Wall-associated receptor kinase galacturonan-binding" evidence="7">
    <location>
        <begin position="25"/>
        <end position="66"/>
    </location>
</feature>
<dbReference type="GO" id="GO:0016020">
    <property type="term" value="C:membrane"/>
    <property type="evidence" value="ECO:0007669"/>
    <property type="project" value="UniProtKB-SubCell"/>
</dbReference>
<keyword evidence="3 6" id="KW-0732">Signal</keyword>
<dbReference type="AlphaFoldDB" id="A0A1R3J5T1"/>
<evidence type="ECO:0000256" key="4">
    <source>
        <dbReference type="ARBA" id="ARBA00022989"/>
    </source>
</evidence>
<evidence type="ECO:0000256" key="6">
    <source>
        <dbReference type="SAM" id="SignalP"/>
    </source>
</evidence>
<feature type="signal peptide" evidence="6">
    <location>
        <begin position="1"/>
        <end position="17"/>
    </location>
</feature>
<dbReference type="InterPro" id="IPR025287">
    <property type="entry name" value="WAK_GUB"/>
</dbReference>
<dbReference type="OrthoDB" id="997412at2759"/>
<dbReference type="STRING" id="93759.A0A1R3J5T1"/>
<gene>
    <name evidence="8" type="ORF">COLO4_19311</name>
</gene>
<organism evidence="8 9">
    <name type="scientific">Corchorus olitorius</name>
    <dbReference type="NCBI Taxonomy" id="93759"/>
    <lineage>
        <taxon>Eukaryota</taxon>
        <taxon>Viridiplantae</taxon>
        <taxon>Streptophyta</taxon>
        <taxon>Embryophyta</taxon>
        <taxon>Tracheophyta</taxon>
        <taxon>Spermatophyta</taxon>
        <taxon>Magnoliopsida</taxon>
        <taxon>eudicotyledons</taxon>
        <taxon>Gunneridae</taxon>
        <taxon>Pentapetalae</taxon>
        <taxon>rosids</taxon>
        <taxon>malvids</taxon>
        <taxon>Malvales</taxon>
        <taxon>Malvaceae</taxon>
        <taxon>Grewioideae</taxon>
        <taxon>Apeibeae</taxon>
        <taxon>Corchorus</taxon>
    </lineage>
</organism>
<sequence length="226" mass="24496">MGFHLILLLWLIQAAASQESNEFGCIEKCGNITIPSPFGIESRCYRNPWFKVSCNETVDGPKAFINRIGKVGVNHPVTYSNCHERGSDKNIGSSVDLRGSPFYFSSIFNTFVSVGCSSVATISHSHNQTDVIGGCLLPSCNLSNNNIGSCVTGIPPGITSFVANMTQINSNGIGSSNNRSCGSAFIMDTQDSLFDQHRMIIAEPDVVSRRTRSYIAAMGHNESWAM</sequence>
<dbReference type="GO" id="GO:0030247">
    <property type="term" value="F:polysaccharide binding"/>
    <property type="evidence" value="ECO:0007669"/>
    <property type="project" value="InterPro"/>
</dbReference>
<dbReference type="Proteomes" id="UP000187203">
    <property type="component" value="Unassembled WGS sequence"/>
</dbReference>
<evidence type="ECO:0000256" key="2">
    <source>
        <dbReference type="ARBA" id="ARBA00022692"/>
    </source>
</evidence>
<dbReference type="Pfam" id="PF13947">
    <property type="entry name" value="GUB_WAK_bind"/>
    <property type="match status" value="1"/>
</dbReference>
<dbReference type="EMBL" id="AWUE01016586">
    <property type="protein sequence ID" value="OMO90181.1"/>
    <property type="molecule type" value="Genomic_DNA"/>
</dbReference>
<evidence type="ECO:0000256" key="3">
    <source>
        <dbReference type="ARBA" id="ARBA00022729"/>
    </source>
</evidence>
<evidence type="ECO:0000313" key="8">
    <source>
        <dbReference type="EMBL" id="OMO90181.1"/>
    </source>
</evidence>
<evidence type="ECO:0000256" key="5">
    <source>
        <dbReference type="ARBA" id="ARBA00023136"/>
    </source>
</evidence>